<sequence>MVSSSLKQTSAETYTVGHEENWSTGFNFLSPRGVIRTRTSGRDSVTFRRARNCWFVGNIPVCRLGRMMFGITVKDIDGSATWFPARQRR</sequence>
<protein>
    <submittedName>
        <fullName evidence="1">Uncharacterized protein</fullName>
    </submittedName>
</protein>
<dbReference type="EMBL" id="LR746265">
    <property type="protein sequence ID" value="CAA7391437.1"/>
    <property type="molecule type" value="Genomic_DNA"/>
</dbReference>
<dbReference type="AlphaFoldDB" id="A0A7I8K4J5"/>
<name>A0A7I8K4J5_SPIIN</name>
<evidence type="ECO:0000313" key="1">
    <source>
        <dbReference type="EMBL" id="CAA7391437.1"/>
    </source>
</evidence>
<evidence type="ECO:0000313" key="2">
    <source>
        <dbReference type="Proteomes" id="UP000663760"/>
    </source>
</evidence>
<accession>A0A7I8K4J5</accession>
<proteinExistence type="predicted"/>
<keyword evidence="2" id="KW-1185">Reference proteome</keyword>
<gene>
    <name evidence="1" type="ORF">SI8410_02002734</name>
</gene>
<organism evidence="1 2">
    <name type="scientific">Spirodela intermedia</name>
    <name type="common">Intermediate duckweed</name>
    <dbReference type="NCBI Taxonomy" id="51605"/>
    <lineage>
        <taxon>Eukaryota</taxon>
        <taxon>Viridiplantae</taxon>
        <taxon>Streptophyta</taxon>
        <taxon>Embryophyta</taxon>
        <taxon>Tracheophyta</taxon>
        <taxon>Spermatophyta</taxon>
        <taxon>Magnoliopsida</taxon>
        <taxon>Liliopsida</taxon>
        <taxon>Araceae</taxon>
        <taxon>Lemnoideae</taxon>
        <taxon>Spirodela</taxon>
    </lineage>
</organism>
<dbReference type="Proteomes" id="UP000663760">
    <property type="component" value="Chromosome 2"/>
</dbReference>
<dbReference type="OrthoDB" id="1921208at2759"/>
<reference evidence="1" key="1">
    <citation type="submission" date="2020-02" db="EMBL/GenBank/DDBJ databases">
        <authorList>
            <person name="Scholz U."/>
            <person name="Mascher M."/>
            <person name="Fiebig A."/>
        </authorList>
    </citation>
    <scope>NUCLEOTIDE SEQUENCE</scope>
</reference>